<dbReference type="EMBL" id="FZOG01000002">
    <property type="protein sequence ID" value="SNS35357.1"/>
    <property type="molecule type" value="Genomic_DNA"/>
</dbReference>
<evidence type="ECO:0000256" key="1">
    <source>
        <dbReference type="SAM" id="Phobius"/>
    </source>
</evidence>
<dbReference type="RefSeq" id="WP_089359896.1">
    <property type="nucleotide sequence ID" value="NZ_FZOG01000002.1"/>
</dbReference>
<reference evidence="3" key="1">
    <citation type="submission" date="2017-06" db="EMBL/GenBank/DDBJ databases">
        <authorList>
            <person name="Varghese N."/>
            <person name="Submissions S."/>
        </authorList>
    </citation>
    <scope>NUCLEOTIDE SEQUENCE [LARGE SCALE GENOMIC DNA]</scope>
    <source>
        <strain evidence="3">CIP 108523</strain>
    </source>
</reference>
<protein>
    <submittedName>
        <fullName evidence="2">Uncharacterized protein</fullName>
    </submittedName>
</protein>
<dbReference type="Proteomes" id="UP000242915">
    <property type="component" value="Unassembled WGS sequence"/>
</dbReference>
<evidence type="ECO:0000313" key="3">
    <source>
        <dbReference type="Proteomes" id="UP000242915"/>
    </source>
</evidence>
<gene>
    <name evidence="2" type="ORF">SAMN05216255_2415</name>
</gene>
<feature type="transmembrane region" description="Helical" evidence="1">
    <location>
        <begin position="23"/>
        <end position="45"/>
    </location>
</feature>
<keyword evidence="1" id="KW-0472">Membrane</keyword>
<keyword evidence="3" id="KW-1185">Reference proteome</keyword>
<sequence length="146" mass="16809">MRGSEREGGQYSTPDIGDRPRPWLRVIGSLAIFGFLIGLMFGDLFRPDALRLDRIEVRDAGLQLWFNEQPTPQSGEYDGAYVLRLRTLGREQQGQLQLNGRAVNWRLQRDGRDMQLTVIAARPLRGEWRADQVDGQWRLTVSLQEK</sequence>
<keyword evidence="1" id="KW-1133">Transmembrane helix</keyword>
<proteinExistence type="predicted"/>
<organism evidence="2 3">
    <name type="scientific">Pseudomonas segetis</name>
    <dbReference type="NCBI Taxonomy" id="298908"/>
    <lineage>
        <taxon>Bacteria</taxon>
        <taxon>Pseudomonadati</taxon>
        <taxon>Pseudomonadota</taxon>
        <taxon>Gammaproteobacteria</taxon>
        <taxon>Pseudomonadales</taxon>
        <taxon>Pseudomonadaceae</taxon>
        <taxon>Pseudomonas</taxon>
    </lineage>
</organism>
<keyword evidence="1" id="KW-0812">Transmembrane</keyword>
<name>A0A239DSP9_9PSED</name>
<dbReference type="AlphaFoldDB" id="A0A239DSP9"/>
<accession>A0A239DSP9</accession>
<evidence type="ECO:0000313" key="2">
    <source>
        <dbReference type="EMBL" id="SNS35357.1"/>
    </source>
</evidence>